<sequence>MSSSETGSDGEPKKKRTRNPAKYKRNVIKNSKGQQTDKVKKAFNSLYGITEARVRRLCDLLNEGKSPIGKRGCHPKANTVPPEISQKIHEHIFCFPRKKAYYAGKDIDAFNV</sequence>
<keyword evidence="3" id="KW-1185">Reference proteome</keyword>
<dbReference type="Proteomes" id="UP001516400">
    <property type="component" value="Unassembled WGS sequence"/>
</dbReference>
<evidence type="ECO:0000313" key="3">
    <source>
        <dbReference type="Proteomes" id="UP001516400"/>
    </source>
</evidence>
<dbReference type="EMBL" id="JABFTP020000001">
    <property type="protein sequence ID" value="KAL3265944.1"/>
    <property type="molecule type" value="Genomic_DNA"/>
</dbReference>
<evidence type="ECO:0000313" key="2">
    <source>
        <dbReference type="EMBL" id="KAL3265944.1"/>
    </source>
</evidence>
<proteinExistence type="predicted"/>
<evidence type="ECO:0000256" key="1">
    <source>
        <dbReference type="SAM" id="MobiDB-lite"/>
    </source>
</evidence>
<protein>
    <submittedName>
        <fullName evidence="2">Uncharacterized protein</fullName>
    </submittedName>
</protein>
<feature type="compositionally biased region" description="Basic residues" evidence="1">
    <location>
        <begin position="13"/>
        <end position="24"/>
    </location>
</feature>
<accession>A0ABD2MHW0</accession>
<gene>
    <name evidence="2" type="ORF">HHI36_010132</name>
</gene>
<feature type="region of interest" description="Disordered" evidence="1">
    <location>
        <begin position="1"/>
        <end position="24"/>
    </location>
</feature>
<dbReference type="AlphaFoldDB" id="A0ABD2MHW0"/>
<comment type="caution">
    <text evidence="2">The sequence shown here is derived from an EMBL/GenBank/DDBJ whole genome shotgun (WGS) entry which is preliminary data.</text>
</comment>
<reference evidence="2 3" key="1">
    <citation type="journal article" date="2021" name="BMC Biol.">
        <title>Horizontally acquired antibacterial genes associated with adaptive radiation of ladybird beetles.</title>
        <authorList>
            <person name="Li H.S."/>
            <person name="Tang X.F."/>
            <person name="Huang Y.H."/>
            <person name="Xu Z.Y."/>
            <person name="Chen M.L."/>
            <person name="Du X.Y."/>
            <person name="Qiu B.Y."/>
            <person name="Chen P.T."/>
            <person name="Zhang W."/>
            <person name="Slipinski A."/>
            <person name="Escalona H.E."/>
            <person name="Waterhouse R.M."/>
            <person name="Zwick A."/>
            <person name="Pang H."/>
        </authorList>
    </citation>
    <scope>NUCLEOTIDE SEQUENCE [LARGE SCALE GENOMIC DNA]</scope>
    <source>
        <strain evidence="2">SYSU2018</strain>
    </source>
</reference>
<name>A0ABD2MHW0_9CUCU</name>
<organism evidence="2 3">
    <name type="scientific">Cryptolaemus montrouzieri</name>
    <dbReference type="NCBI Taxonomy" id="559131"/>
    <lineage>
        <taxon>Eukaryota</taxon>
        <taxon>Metazoa</taxon>
        <taxon>Ecdysozoa</taxon>
        <taxon>Arthropoda</taxon>
        <taxon>Hexapoda</taxon>
        <taxon>Insecta</taxon>
        <taxon>Pterygota</taxon>
        <taxon>Neoptera</taxon>
        <taxon>Endopterygota</taxon>
        <taxon>Coleoptera</taxon>
        <taxon>Polyphaga</taxon>
        <taxon>Cucujiformia</taxon>
        <taxon>Coccinelloidea</taxon>
        <taxon>Coccinellidae</taxon>
        <taxon>Scymninae</taxon>
        <taxon>Scymnini</taxon>
        <taxon>Cryptolaemus</taxon>
    </lineage>
</organism>